<gene>
    <name evidence="6" type="ORF">EZS27_031630</name>
</gene>
<name>A0A5J4Q9J8_9ZZZZ</name>
<keyword evidence="2" id="KW-0378">Hydrolase</keyword>
<accession>A0A5J4Q9J8</accession>
<dbReference type="SUPFAM" id="SSF75005">
    <property type="entry name" value="Arabinanase/levansucrase/invertase"/>
    <property type="match status" value="1"/>
</dbReference>
<evidence type="ECO:0000313" key="6">
    <source>
        <dbReference type="EMBL" id="KAA6318347.1"/>
    </source>
</evidence>
<dbReference type="PANTHER" id="PTHR43772">
    <property type="entry name" value="ENDO-1,4-BETA-XYLANASE"/>
    <property type="match status" value="1"/>
</dbReference>
<sequence length="505" mass="57053">MKKIKKIQIVVCLFLSAHFCIAQNNPFVRDLYTADPSAHVWADGRLYVYPSHDVDPPRGCDLMDKYHVYSTDDMVNWTDHGQILSSEEAPWGRPEGGFMWAPDCAYKNGTYYFYFPHPSGTDWNNTWKIGIATSKKPASDFKVQGYIKGLPEFAMIDPCVFVNDDGQAYFYYGGGARCMGGKLKDSMMELDGPLQDMTGLDDFHEAAWVHKRNGTYYLSYADNERRGNRLKYATSKSPLGPWKYQGVFLETTGSGTNHGSVVEYKGEWYAFYHNCDLSGMGNLRSICFDKLHYNADGTIQKVKQTTGLEASKRKIEITADWIDRTQFSGKGVKPEGKNVLWYRESAKVWEEALPLGNGKLGAMVFGGVADERIQLNENTVWDGYPLDPNNPEGRKALPEVQRLLFENKNNEAVKLAEQTMMGIPKGVRSYQSLGELWFDTPQLKVENYVRSLDLSTAVATTTYASDGVTYTREYFASAVDNVIIVRITADKKRKISTSLTLRRAQ</sequence>
<reference evidence="6" key="1">
    <citation type="submission" date="2019-03" db="EMBL/GenBank/DDBJ databases">
        <title>Single cell metagenomics reveals metabolic interactions within the superorganism composed of flagellate Streblomastix strix and complex community of Bacteroidetes bacteria on its surface.</title>
        <authorList>
            <person name="Treitli S.C."/>
            <person name="Kolisko M."/>
            <person name="Husnik F."/>
            <person name="Keeling P."/>
            <person name="Hampl V."/>
        </authorList>
    </citation>
    <scope>NUCLEOTIDE SEQUENCE</scope>
    <source>
        <strain evidence="6">STM</strain>
    </source>
</reference>
<feature type="non-terminal residue" evidence="6">
    <location>
        <position position="505"/>
    </location>
</feature>
<dbReference type="InterPro" id="IPR027414">
    <property type="entry name" value="GH95_N_dom"/>
</dbReference>
<dbReference type="PANTHER" id="PTHR43772:SF2">
    <property type="entry name" value="PUTATIVE (AFU_ORTHOLOGUE AFUA_2G04480)-RELATED"/>
    <property type="match status" value="1"/>
</dbReference>
<dbReference type="AlphaFoldDB" id="A0A5J4Q9J8"/>
<evidence type="ECO:0000256" key="4">
    <source>
        <dbReference type="ARBA" id="ARBA00023295"/>
    </source>
</evidence>
<dbReference type="CDD" id="cd08990">
    <property type="entry name" value="GH43_AXH_like"/>
    <property type="match status" value="1"/>
</dbReference>
<feature type="domain" description="Glycosyl hydrolase family 95 N-terminal" evidence="5">
    <location>
        <begin position="340"/>
        <end position="503"/>
    </location>
</feature>
<dbReference type="Gene3D" id="2.115.10.20">
    <property type="entry name" value="Glycosyl hydrolase domain, family 43"/>
    <property type="match status" value="1"/>
</dbReference>
<dbReference type="Pfam" id="PF14498">
    <property type="entry name" value="Glyco_hyd_65N_2"/>
    <property type="match status" value="1"/>
</dbReference>
<comment type="similarity">
    <text evidence="1">Belongs to the glycosyl hydrolase 43 family.</text>
</comment>
<keyword evidence="3" id="KW-0119">Carbohydrate metabolism</keyword>
<dbReference type="InterPro" id="IPR006710">
    <property type="entry name" value="Glyco_hydro_43"/>
</dbReference>
<dbReference type="EMBL" id="SNRY01004220">
    <property type="protein sequence ID" value="KAA6318347.1"/>
    <property type="molecule type" value="Genomic_DNA"/>
</dbReference>
<dbReference type="GO" id="GO:0005975">
    <property type="term" value="P:carbohydrate metabolic process"/>
    <property type="evidence" value="ECO:0007669"/>
    <property type="project" value="InterPro"/>
</dbReference>
<keyword evidence="4" id="KW-0326">Glycosidase</keyword>
<dbReference type="InterPro" id="IPR023296">
    <property type="entry name" value="Glyco_hydro_beta-prop_sf"/>
</dbReference>
<proteinExistence type="inferred from homology"/>
<protein>
    <submittedName>
        <fullName evidence="6">Xylosidase/arabinosidase</fullName>
    </submittedName>
</protein>
<evidence type="ECO:0000256" key="2">
    <source>
        <dbReference type="ARBA" id="ARBA00022801"/>
    </source>
</evidence>
<evidence type="ECO:0000259" key="5">
    <source>
        <dbReference type="Pfam" id="PF14498"/>
    </source>
</evidence>
<dbReference type="InterPro" id="IPR052176">
    <property type="entry name" value="Glycosyl_Hydrlase_43_Enz"/>
</dbReference>
<comment type="caution">
    <text evidence="6">The sequence shown here is derived from an EMBL/GenBank/DDBJ whole genome shotgun (WGS) entry which is preliminary data.</text>
</comment>
<dbReference type="GO" id="GO:0004553">
    <property type="term" value="F:hydrolase activity, hydrolyzing O-glycosyl compounds"/>
    <property type="evidence" value="ECO:0007669"/>
    <property type="project" value="InterPro"/>
</dbReference>
<dbReference type="Pfam" id="PF04616">
    <property type="entry name" value="Glyco_hydro_43"/>
    <property type="match status" value="1"/>
</dbReference>
<evidence type="ECO:0000256" key="3">
    <source>
        <dbReference type="ARBA" id="ARBA00023277"/>
    </source>
</evidence>
<evidence type="ECO:0000256" key="1">
    <source>
        <dbReference type="ARBA" id="ARBA00009865"/>
    </source>
</evidence>
<dbReference type="Gene3D" id="2.70.98.50">
    <property type="entry name" value="putative glycoside hydrolase family protein from bacillus halodurans"/>
    <property type="match status" value="1"/>
</dbReference>
<organism evidence="6">
    <name type="scientific">termite gut metagenome</name>
    <dbReference type="NCBI Taxonomy" id="433724"/>
    <lineage>
        <taxon>unclassified sequences</taxon>
        <taxon>metagenomes</taxon>
        <taxon>organismal metagenomes</taxon>
    </lineage>
</organism>